<feature type="region of interest" description="Disordered" evidence="4">
    <location>
        <begin position="51"/>
        <end position="87"/>
    </location>
</feature>
<dbReference type="SMART" id="SM00360">
    <property type="entry name" value="RRM"/>
    <property type="match status" value="2"/>
</dbReference>
<evidence type="ECO:0000256" key="1">
    <source>
        <dbReference type="ARBA" id="ARBA00022737"/>
    </source>
</evidence>
<keyword evidence="1" id="KW-0677">Repeat</keyword>
<evidence type="ECO:0000313" key="8">
    <source>
        <dbReference type="Proteomes" id="UP000603453"/>
    </source>
</evidence>
<dbReference type="PROSITE" id="PS50302">
    <property type="entry name" value="PUM"/>
    <property type="match status" value="2"/>
</dbReference>
<dbReference type="InterPro" id="IPR001313">
    <property type="entry name" value="Pumilio_RNA-bd_rpt"/>
</dbReference>
<keyword evidence="8" id="KW-1185">Reference proteome</keyword>
<evidence type="ECO:0000259" key="6">
    <source>
        <dbReference type="PROSITE" id="PS50303"/>
    </source>
</evidence>
<dbReference type="EMBL" id="JAEPRD010000091">
    <property type="protein sequence ID" value="KAG2199815.1"/>
    <property type="molecule type" value="Genomic_DNA"/>
</dbReference>
<dbReference type="PROSITE" id="PS50303">
    <property type="entry name" value="PUM_HD"/>
    <property type="match status" value="1"/>
</dbReference>
<dbReference type="Gene3D" id="1.25.10.10">
    <property type="entry name" value="Leucine-rich Repeat Variant"/>
    <property type="match status" value="1"/>
</dbReference>
<dbReference type="GO" id="GO:0000288">
    <property type="term" value="P:nuclear-transcribed mRNA catabolic process, deadenylation-dependent decay"/>
    <property type="evidence" value="ECO:0007669"/>
    <property type="project" value="TreeGrafter"/>
</dbReference>
<comment type="caution">
    <text evidence="7">The sequence shown here is derived from an EMBL/GenBank/DDBJ whole genome shotgun (WGS) entry which is preliminary data.</text>
</comment>
<sequence length="1041" mass="115735">MTTSGTRSPSSVLSTSTTIDTTSKTTDPVTENNSLLWKKKTTTQSFLFEGGEEYDSDTSSTQHHNILRRPRAETMPTQSTSFPYNTNHNLLVNTEDNKNMPLMINPNHHHQQHHGAFGSGIFDNDNNNNNLPPQQRHHHHHWIGDILTSPTTPTTDQLLKGDDNNTIASTFASLGLNDDNTPTSTSSSRTSFHPHPQRQVIHASHSYSSLQTLCEDQQNDWNMNAGESISSSSYYRGEDLRSSVANLRLQQQQSRPRALSAVEQEQQQQQQQQRSIWYSDTRQFNRPFLRSSNSSADLLEMIARQRKATATATNSPTIHNEDMQSIDGSGVWTGDAGSLSSSSYEHLLDSMETESVVSTSARDNQIPSRSLWIGQLDLNVYGANELNMIFSKFGVIESIRILPDRECAFINFSTTEESLRAKDTLVNKMSSRLSNHHLVKVGFGKSDTTVNVMPLPVHATSTTTNENVQGPTRALWVGNIPTNTSQQALGNIFSSFGMIESIRVLSHKNCGFINFYTQEEAMRAKRACQNREIMGPGTGTVRIGFAKVPPAVKLPDGSSLDVTQQQQQQQQQTSDSESSKFSVNTPIPSNFAMEDQHMMMYMMEVMSTSNPSMFSAVVTERKLIMQDFGQDDSDGPIFDVLHLPTSYYHSIPAAPELGQSRKVDISRLRDIRKRLDTGHITVKELEVIAVECVDELVELCSDYIGNTVIQRLFERCSEMTKSIMLEAVAPYLASIGVHKNGTWAAQKIIDTAKLPAQIAIVCGHIKPYVPSLLLDQFGNYVVQCCLGLGPNRNQFIFDAIVDSCWEIAQGRFGARAVRATLESPHVTKRQQKYVAASLVQHALLLATNANGALLLIWLLDTSGIPGRYRVLAPRLLPHLARLCTHKLASLTVLKLINQRQEPDARSSILEVLFFSPTTTVVDEILHDQVHGVSLVQKILSSSYIDLRERQRIAERVKQLLCKLKLQHVQGYKRLMEEINMVMVDSAPGASLGVPPPNHQFSISPSLAAALHAKYMTEEGDEQQAAAMMANFYAAAAATQLE</sequence>
<organism evidence="7 8">
    <name type="scientific">Mucor saturninus</name>
    <dbReference type="NCBI Taxonomy" id="64648"/>
    <lineage>
        <taxon>Eukaryota</taxon>
        <taxon>Fungi</taxon>
        <taxon>Fungi incertae sedis</taxon>
        <taxon>Mucoromycota</taxon>
        <taxon>Mucoromycotina</taxon>
        <taxon>Mucoromycetes</taxon>
        <taxon>Mucorales</taxon>
        <taxon>Mucorineae</taxon>
        <taxon>Mucoraceae</taxon>
        <taxon>Mucor</taxon>
    </lineage>
</organism>
<feature type="domain" description="RRM" evidence="5">
    <location>
        <begin position="369"/>
        <end position="446"/>
    </location>
</feature>
<feature type="domain" description="RRM" evidence="5">
    <location>
        <begin position="473"/>
        <end position="548"/>
    </location>
</feature>
<feature type="repeat" description="Pumilio" evidence="3">
    <location>
        <begin position="764"/>
        <end position="802"/>
    </location>
</feature>
<feature type="domain" description="PUM-HD" evidence="6">
    <location>
        <begin position="629"/>
        <end position="982"/>
    </location>
</feature>
<dbReference type="InterPro" id="IPR035979">
    <property type="entry name" value="RBD_domain_sf"/>
</dbReference>
<feature type="region of interest" description="Disordered" evidence="4">
    <location>
        <begin position="172"/>
        <end position="197"/>
    </location>
</feature>
<dbReference type="Pfam" id="PF00806">
    <property type="entry name" value="PUF"/>
    <property type="match status" value="2"/>
</dbReference>
<feature type="compositionally biased region" description="Polar residues" evidence="4">
    <location>
        <begin position="75"/>
        <end position="87"/>
    </location>
</feature>
<feature type="repeat" description="Pumilio" evidence="3">
    <location>
        <begin position="691"/>
        <end position="726"/>
    </location>
</feature>
<dbReference type="PANTHER" id="PTHR47093">
    <property type="entry name" value="PROTEIN JSN1-RELATED"/>
    <property type="match status" value="1"/>
</dbReference>
<keyword evidence="2" id="KW-0694">RNA-binding</keyword>
<dbReference type="SUPFAM" id="SSF48371">
    <property type="entry name" value="ARM repeat"/>
    <property type="match status" value="1"/>
</dbReference>
<feature type="compositionally biased region" description="Low complexity" evidence="4">
    <location>
        <begin position="181"/>
        <end position="191"/>
    </location>
</feature>
<dbReference type="InterPro" id="IPR012677">
    <property type="entry name" value="Nucleotide-bd_a/b_plait_sf"/>
</dbReference>
<evidence type="ECO:0000259" key="5">
    <source>
        <dbReference type="PROSITE" id="PS50102"/>
    </source>
</evidence>
<dbReference type="PANTHER" id="PTHR47093:SF1">
    <property type="entry name" value="PROTEIN JSN1-RELATED"/>
    <property type="match status" value="1"/>
</dbReference>
<dbReference type="InterPro" id="IPR052645">
    <property type="entry name" value="Pumilio_domain_protein"/>
</dbReference>
<dbReference type="PROSITE" id="PS50102">
    <property type="entry name" value="RRM"/>
    <property type="match status" value="2"/>
</dbReference>
<dbReference type="Pfam" id="PF00076">
    <property type="entry name" value="RRM_1"/>
    <property type="match status" value="2"/>
</dbReference>
<feature type="compositionally biased region" description="Low complexity" evidence="4">
    <location>
        <begin position="10"/>
        <end position="30"/>
    </location>
</feature>
<evidence type="ECO:0000256" key="2">
    <source>
        <dbReference type="PROSITE-ProRule" id="PRU00176"/>
    </source>
</evidence>
<reference evidence="7" key="1">
    <citation type="submission" date="2020-12" db="EMBL/GenBank/DDBJ databases">
        <title>Metabolic potential, ecology and presence of endohyphal bacteria is reflected in genomic diversity of Mucoromycotina.</title>
        <authorList>
            <person name="Muszewska A."/>
            <person name="Okrasinska A."/>
            <person name="Steczkiewicz K."/>
            <person name="Drgas O."/>
            <person name="Orlowska M."/>
            <person name="Perlinska-Lenart U."/>
            <person name="Aleksandrzak-Piekarczyk T."/>
            <person name="Szatraj K."/>
            <person name="Zielenkiewicz U."/>
            <person name="Pilsyk S."/>
            <person name="Malc E."/>
            <person name="Mieczkowski P."/>
            <person name="Kruszewska J.S."/>
            <person name="Biernat P."/>
            <person name="Pawlowska J."/>
        </authorList>
    </citation>
    <scope>NUCLEOTIDE SEQUENCE</scope>
    <source>
        <strain evidence="7">WA0000017839</strain>
    </source>
</reference>
<dbReference type="Proteomes" id="UP000603453">
    <property type="component" value="Unassembled WGS sequence"/>
</dbReference>
<feature type="region of interest" description="Disordered" evidence="4">
    <location>
        <begin position="1"/>
        <end position="31"/>
    </location>
</feature>
<dbReference type="SUPFAM" id="SSF54928">
    <property type="entry name" value="RNA-binding domain, RBD"/>
    <property type="match status" value="2"/>
</dbReference>
<accession>A0A8H7QXT7</accession>
<protein>
    <submittedName>
        <fullName evidence="7">Uncharacterized protein</fullName>
    </submittedName>
</protein>
<evidence type="ECO:0000256" key="4">
    <source>
        <dbReference type="SAM" id="MobiDB-lite"/>
    </source>
</evidence>
<gene>
    <name evidence="7" type="ORF">INT47_009428</name>
</gene>
<dbReference type="GO" id="GO:0003723">
    <property type="term" value="F:RNA binding"/>
    <property type="evidence" value="ECO:0007669"/>
    <property type="project" value="UniProtKB-UniRule"/>
</dbReference>
<feature type="region of interest" description="Disordered" evidence="4">
    <location>
        <begin position="555"/>
        <end position="587"/>
    </location>
</feature>
<proteinExistence type="predicted"/>
<dbReference type="AlphaFoldDB" id="A0A8H7QXT7"/>
<evidence type="ECO:0000313" key="7">
    <source>
        <dbReference type="EMBL" id="KAG2199815.1"/>
    </source>
</evidence>
<dbReference type="OrthoDB" id="2017782at2759"/>
<dbReference type="InterPro" id="IPR016024">
    <property type="entry name" value="ARM-type_fold"/>
</dbReference>
<feature type="non-terminal residue" evidence="7">
    <location>
        <position position="1"/>
    </location>
</feature>
<name>A0A8H7QXT7_9FUNG</name>
<feature type="compositionally biased region" description="Polar residues" evidence="4">
    <location>
        <begin position="573"/>
        <end position="587"/>
    </location>
</feature>
<dbReference type="InterPro" id="IPR011989">
    <property type="entry name" value="ARM-like"/>
</dbReference>
<evidence type="ECO:0000256" key="3">
    <source>
        <dbReference type="PROSITE-ProRule" id="PRU00317"/>
    </source>
</evidence>
<dbReference type="InterPro" id="IPR000504">
    <property type="entry name" value="RRM_dom"/>
</dbReference>
<dbReference type="Gene3D" id="3.30.70.330">
    <property type="match status" value="2"/>
</dbReference>
<dbReference type="CDD" id="cd00590">
    <property type="entry name" value="RRM_SF"/>
    <property type="match status" value="1"/>
</dbReference>
<dbReference type="InterPro" id="IPR033133">
    <property type="entry name" value="PUM-HD"/>
</dbReference>
<dbReference type="SMART" id="SM00025">
    <property type="entry name" value="Pumilio"/>
    <property type="match status" value="6"/>
</dbReference>